<dbReference type="EMBL" id="CAUYUJ010019651">
    <property type="protein sequence ID" value="CAK0892701.1"/>
    <property type="molecule type" value="Genomic_DNA"/>
</dbReference>
<feature type="domain" description="USP" evidence="2">
    <location>
        <begin position="1"/>
        <end position="155"/>
    </location>
</feature>
<dbReference type="InterPro" id="IPR018200">
    <property type="entry name" value="USP_CS"/>
</dbReference>
<dbReference type="InterPro" id="IPR028889">
    <property type="entry name" value="USP"/>
</dbReference>
<evidence type="ECO:0000313" key="4">
    <source>
        <dbReference type="Proteomes" id="UP001189429"/>
    </source>
</evidence>
<evidence type="ECO:0000256" key="1">
    <source>
        <dbReference type="SAM" id="MobiDB-lite"/>
    </source>
</evidence>
<feature type="region of interest" description="Disordered" evidence="1">
    <location>
        <begin position="654"/>
        <end position="692"/>
    </location>
</feature>
<dbReference type="PANTHER" id="PTHR24006">
    <property type="entry name" value="UBIQUITIN CARBOXYL-TERMINAL HYDROLASE"/>
    <property type="match status" value="1"/>
</dbReference>
<gene>
    <name evidence="3" type="ORF">PCOR1329_LOCUS72290</name>
</gene>
<organism evidence="3 4">
    <name type="scientific">Prorocentrum cordatum</name>
    <dbReference type="NCBI Taxonomy" id="2364126"/>
    <lineage>
        <taxon>Eukaryota</taxon>
        <taxon>Sar</taxon>
        <taxon>Alveolata</taxon>
        <taxon>Dinophyceae</taxon>
        <taxon>Prorocentrales</taxon>
        <taxon>Prorocentraceae</taxon>
        <taxon>Prorocentrum</taxon>
    </lineage>
</organism>
<reference evidence="3" key="1">
    <citation type="submission" date="2023-10" db="EMBL/GenBank/DDBJ databases">
        <authorList>
            <person name="Chen Y."/>
            <person name="Shah S."/>
            <person name="Dougan E. K."/>
            <person name="Thang M."/>
            <person name="Chan C."/>
        </authorList>
    </citation>
    <scope>NUCLEOTIDE SEQUENCE [LARGE SCALE GENOMIC DNA]</scope>
</reference>
<feature type="non-terminal residue" evidence="3">
    <location>
        <position position="1"/>
    </location>
</feature>
<dbReference type="InterPro" id="IPR038765">
    <property type="entry name" value="Papain-like_cys_pep_sf"/>
</dbReference>
<dbReference type="SUPFAM" id="SSF54001">
    <property type="entry name" value="Cysteine proteinases"/>
    <property type="match status" value="1"/>
</dbReference>
<name>A0ABN9X470_9DINO</name>
<evidence type="ECO:0000259" key="2">
    <source>
        <dbReference type="PROSITE" id="PS50235"/>
    </source>
</evidence>
<dbReference type="InterPro" id="IPR001394">
    <property type="entry name" value="Peptidase_C19_UCH"/>
</dbReference>
<dbReference type="PROSITE" id="PS00973">
    <property type="entry name" value="USP_2"/>
    <property type="match status" value="1"/>
</dbReference>
<sequence>AGRQRARKGCRFKRFPPVLFVQLKRFMFDVERMDMCKLNGRLEFPTRLDLEALAPGSGTYSLHSVVVHSGSVSDGHYYAFARLRAGATEQDCQWVKFNDELVTHCSEQAAVEDNYGGEDPQLWDYFQLPPDQLVGARAPTAPKIHSAYMLSYVREDHLEEILAAPLLDEEEGKYRAMVERCAREARQAEERRRARIEMMAKVEVKLLLERDLCKLQGFWSHDDLPCFKKLQLTREYAGVDLWKEVEKVLGINYEEIALFCLHQRKTKQTRFTFLNPKHSLHAGCPNNGEPPSLVVLCVVSRGYDPHTLEWAQPSSPEVPHSLFKWSDQLCLLIVKYFCPTTECLLTLGCHYCHVQDTLESMVTENWLQDRLRPHVEREEIAPLDPNAELMCWEEFRNDNPDDILARNIGSTVEKEGLYSGDVVVWQPVPPGSEAGDLDADGDPKVLSVKDLCAKVTSQAQVVVRLHSPVAPWCPDGVAADGRWGAPGRPAGDAQEGAAHEGGGGAEGGAPPADTEVESQEMTVDIRWTIGAFWSRVASAFGLAGALEEGRSLWLFDRGRPSWVADSPAFSPEALAVAGGGQPTGYGDRPLSEFCPRPHGAARPRWVFHAVLLPRPPPAPAVDRHVPGGWRPVALHFFDAGVREVGAAIVHVPEPGVEEEEEAGPAPERPAPAAPGDDDQDSESGADVGAVTGRPAVDPAEVLELAGRHLAANPGLLARMLPAGLPPPKEGLPPLRLLDVARGRLRAAHASARPGADAA</sequence>
<dbReference type="Pfam" id="PF00443">
    <property type="entry name" value="UCH"/>
    <property type="match status" value="1"/>
</dbReference>
<dbReference type="Gene3D" id="3.90.70.10">
    <property type="entry name" value="Cysteine proteinases"/>
    <property type="match status" value="1"/>
</dbReference>
<dbReference type="PROSITE" id="PS50235">
    <property type="entry name" value="USP_3"/>
    <property type="match status" value="1"/>
</dbReference>
<feature type="region of interest" description="Disordered" evidence="1">
    <location>
        <begin position="481"/>
        <end position="518"/>
    </location>
</feature>
<feature type="non-terminal residue" evidence="3">
    <location>
        <position position="758"/>
    </location>
</feature>
<dbReference type="Proteomes" id="UP001189429">
    <property type="component" value="Unassembled WGS sequence"/>
</dbReference>
<protein>
    <recommendedName>
        <fullName evidence="2">USP domain-containing protein</fullName>
    </recommendedName>
</protein>
<keyword evidence="4" id="KW-1185">Reference proteome</keyword>
<evidence type="ECO:0000313" key="3">
    <source>
        <dbReference type="EMBL" id="CAK0892701.1"/>
    </source>
</evidence>
<dbReference type="PANTHER" id="PTHR24006:SF644">
    <property type="entry name" value="UBIQUITIN CARBOXYL-TERMINAL HYDROLASE 7"/>
    <property type="match status" value="1"/>
</dbReference>
<proteinExistence type="predicted"/>
<dbReference type="InterPro" id="IPR050164">
    <property type="entry name" value="Peptidase_C19"/>
</dbReference>
<comment type="caution">
    <text evidence="3">The sequence shown here is derived from an EMBL/GenBank/DDBJ whole genome shotgun (WGS) entry which is preliminary data.</text>
</comment>
<accession>A0ABN9X470</accession>